<organism evidence="1 2">
    <name type="scientific">Vibrio harveyi</name>
    <name type="common">Beneckea harveyi</name>
    <dbReference type="NCBI Taxonomy" id="669"/>
    <lineage>
        <taxon>Bacteria</taxon>
        <taxon>Pseudomonadati</taxon>
        <taxon>Pseudomonadota</taxon>
        <taxon>Gammaproteobacteria</taxon>
        <taxon>Vibrionales</taxon>
        <taxon>Vibrionaceae</taxon>
        <taxon>Vibrio</taxon>
    </lineage>
</organism>
<dbReference type="EMBL" id="AJSR01001417">
    <property type="protein sequence ID" value="EKM30961.1"/>
    <property type="molecule type" value="Genomic_DNA"/>
</dbReference>
<protein>
    <submittedName>
        <fullName evidence="1">Uncharacterized protein</fullName>
    </submittedName>
</protein>
<evidence type="ECO:0000313" key="1">
    <source>
        <dbReference type="EMBL" id="EKM30961.1"/>
    </source>
</evidence>
<name>A0A454CX45_VIBHA</name>
<feature type="non-terminal residue" evidence="1">
    <location>
        <position position="1"/>
    </location>
</feature>
<sequence>QYQEYFCH</sequence>
<reference evidence="1 2" key="1">
    <citation type="submission" date="2012-10" db="EMBL/GenBank/DDBJ databases">
        <title>Genome sequence of Vibrio Cholerae HENC-02.</title>
        <authorList>
            <person name="Eppinger M."/>
            <person name="Hasan N.A."/>
            <person name="Sengamalay N."/>
            <person name="Hine E."/>
            <person name="Su Q."/>
            <person name="Daugherty S.C."/>
            <person name="Young S."/>
            <person name="Sadzewicz L."/>
            <person name="Tallon L."/>
            <person name="Cebula T.A."/>
            <person name="Ravel J."/>
            <person name="Colwell R.R."/>
        </authorList>
    </citation>
    <scope>NUCLEOTIDE SEQUENCE [LARGE SCALE GENOMIC DNA]</scope>
    <source>
        <strain evidence="1 2">HENC-02</strain>
    </source>
</reference>
<comment type="caution">
    <text evidence="1">The sequence shown here is derived from an EMBL/GenBank/DDBJ whole genome shotgun (WGS) entry which is preliminary data.</text>
</comment>
<proteinExistence type="predicted"/>
<dbReference type="Proteomes" id="UP000008367">
    <property type="component" value="Unassembled WGS sequence"/>
</dbReference>
<evidence type="ECO:0000313" key="2">
    <source>
        <dbReference type="Proteomes" id="UP000008367"/>
    </source>
</evidence>
<accession>A0A454CX45</accession>
<gene>
    <name evidence="1" type="ORF">VCHENC02_3344B</name>
</gene>